<dbReference type="KEGG" id="vg:8919440"/>
<feature type="domain" description="RING-type" evidence="5">
    <location>
        <begin position="3"/>
        <end position="39"/>
    </location>
</feature>
<evidence type="ECO:0000256" key="4">
    <source>
        <dbReference type="PROSITE-ProRule" id="PRU00175"/>
    </source>
</evidence>
<sequence length="80" mass="9166">MECYICFEIVSALRTVAPGCGHAVCCKCYSKLASCPVCRRRFSPRRPALESTTRPSARPELCLRDDFKRFVFDMCLSFFD</sequence>
<dbReference type="SMART" id="SM00184">
    <property type="entry name" value="RING"/>
    <property type="match status" value="1"/>
</dbReference>
<evidence type="ECO:0000256" key="3">
    <source>
        <dbReference type="ARBA" id="ARBA00022833"/>
    </source>
</evidence>
<keyword evidence="2 4" id="KW-0863">Zinc-finger</keyword>
<dbReference type="InterPro" id="IPR017907">
    <property type="entry name" value="Znf_RING_CS"/>
</dbReference>
<evidence type="ECO:0000313" key="7">
    <source>
        <dbReference type="Proteomes" id="UP000203822"/>
    </source>
</evidence>
<organism evidence="6 7">
    <name type="scientific">Lymantria xylina multiple nucleopolyhedrovirus</name>
    <dbReference type="NCBI Taxonomy" id="2847840"/>
    <lineage>
        <taxon>Viruses</taxon>
        <taxon>Viruses incertae sedis</taxon>
        <taxon>Naldaviricetes</taxon>
        <taxon>Lefavirales</taxon>
        <taxon>Baculoviridae</taxon>
        <taxon>Alphabaculovirus</taxon>
        <taxon>Alphabaculovirus lyxylinae</taxon>
        <taxon>Lymantria xylina nucleopolyhedrovirus</taxon>
    </lineage>
</organism>
<dbReference type="Proteomes" id="UP000203822">
    <property type="component" value="Segment"/>
</dbReference>
<evidence type="ECO:0000313" key="6">
    <source>
        <dbReference type="EMBL" id="ADD73833.1"/>
    </source>
</evidence>
<accession>D4N2G1</accession>
<dbReference type="RefSeq" id="YP_003517864.1">
    <property type="nucleotide sequence ID" value="NC_013953.1"/>
</dbReference>
<dbReference type="InterPro" id="IPR001841">
    <property type="entry name" value="Znf_RING"/>
</dbReference>
<evidence type="ECO:0000259" key="5">
    <source>
        <dbReference type="PROSITE" id="PS50089"/>
    </source>
</evidence>
<keyword evidence="7" id="KW-1185">Reference proteome</keyword>
<dbReference type="GO" id="GO:0008270">
    <property type="term" value="F:zinc ion binding"/>
    <property type="evidence" value="ECO:0007669"/>
    <property type="project" value="UniProtKB-KW"/>
</dbReference>
<evidence type="ECO:0000256" key="1">
    <source>
        <dbReference type="ARBA" id="ARBA00022723"/>
    </source>
</evidence>
<proteinExistence type="predicted"/>
<dbReference type="GeneID" id="8919440"/>
<evidence type="ECO:0000256" key="2">
    <source>
        <dbReference type="ARBA" id="ARBA00022771"/>
    </source>
</evidence>
<keyword evidence="1" id="KW-0479">Metal-binding</keyword>
<dbReference type="PROSITE" id="PS50089">
    <property type="entry name" value="ZF_RING_2"/>
    <property type="match status" value="1"/>
</dbReference>
<dbReference type="InterPro" id="IPR013083">
    <property type="entry name" value="Znf_RING/FYVE/PHD"/>
</dbReference>
<dbReference type="EMBL" id="GQ202541">
    <property type="protein sequence ID" value="ADD73833.1"/>
    <property type="molecule type" value="Genomic_DNA"/>
</dbReference>
<dbReference type="OrthoDB" id="39295at10239"/>
<name>D4N2G1_9ABAC</name>
<dbReference type="Gene3D" id="3.30.40.10">
    <property type="entry name" value="Zinc/RING finger domain, C3HC4 (zinc finger)"/>
    <property type="match status" value="1"/>
</dbReference>
<dbReference type="SUPFAM" id="SSF57850">
    <property type="entry name" value="RING/U-box"/>
    <property type="match status" value="1"/>
</dbReference>
<dbReference type="PROSITE" id="PS00518">
    <property type="entry name" value="ZF_RING_1"/>
    <property type="match status" value="1"/>
</dbReference>
<keyword evidence="3" id="KW-0862">Zinc</keyword>
<protein>
    <submittedName>
        <fullName evidence="6">ORF124</fullName>
    </submittedName>
</protein>
<reference evidence="6 7" key="1">
    <citation type="journal article" date="2010" name="BMC Genomics">
        <title>Genomic sequencing and analyses of Lymantria xylina multiple nucleopolyhedrovirus.</title>
        <authorList>
            <person name="Nai Y.S."/>
            <person name="Wu C.Y."/>
            <person name="Wang T.C."/>
            <person name="Chen Y.R."/>
            <person name="Lau W.H."/>
            <person name="Lo C.F."/>
            <person name="Tsai M.F."/>
            <person name="Wang C.H."/>
        </authorList>
    </citation>
    <scope>NUCLEOTIDE SEQUENCE [LARGE SCALE GENOMIC DNA]</scope>
    <source>
        <strain evidence="6">LyxyMNPV-5</strain>
    </source>
</reference>